<evidence type="ECO:0000259" key="1">
    <source>
        <dbReference type="SMART" id="SM01117"/>
    </source>
</evidence>
<accession>X0PV97</accession>
<keyword evidence="3" id="KW-1185">Reference proteome</keyword>
<dbReference type="eggNOG" id="COG4892">
    <property type="taxonomic scope" value="Bacteria"/>
</dbReference>
<dbReference type="SMART" id="SM01117">
    <property type="entry name" value="Cyt-b5"/>
    <property type="match status" value="1"/>
</dbReference>
<name>X0PV97_9LACO</name>
<dbReference type="Gene3D" id="3.10.120.10">
    <property type="entry name" value="Cytochrome b5-like heme/steroid binding domain"/>
    <property type="match status" value="1"/>
</dbReference>
<dbReference type="EMBL" id="AZGA01000001">
    <property type="protein sequence ID" value="KRM36872.1"/>
    <property type="molecule type" value="Genomic_DNA"/>
</dbReference>
<dbReference type="PATRIC" id="fig|1423734.3.peg.2301"/>
<feature type="domain" description="Cytochrome b5 heme-binding" evidence="1">
    <location>
        <begin position="5"/>
        <end position="76"/>
    </location>
</feature>
<dbReference type="OrthoDB" id="9785263at2"/>
<dbReference type="Proteomes" id="UP000051236">
    <property type="component" value="Unassembled WGS sequence"/>
</dbReference>
<dbReference type="InterPro" id="IPR036400">
    <property type="entry name" value="Cyt_B5-like_heme/steroid_sf"/>
</dbReference>
<evidence type="ECO:0000313" key="3">
    <source>
        <dbReference type="Proteomes" id="UP000051236"/>
    </source>
</evidence>
<protein>
    <recommendedName>
        <fullName evidence="1">Cytochrome b5 heme-binding domain-containing protein</fullName>
    </recommendedName>
</protein>
<organism evidence="2 3">
    <name type="scientific">Agrilactobacillus composti DSM 18527 = JCM 14202</name>
    <dbReference type="NCBI Taxonomy" id="1423734"/>
    <lineage>
        <taxon>Bacteria</taxon>
        <taxon>Bacillati</taxon>
        <taxon>Bacillota</taxon>
        <taxon>Bacilli</taxon>
        <taxon>Lactobacillales</taxon>
        <taxon>Lactobacillaceae</taxon>
        <taxon>Agrilactobacillus</taxon>
    </lineage>
</organism>
<dbReference type="RefSeq" id="WP_035455279.1">
    <property type="nucleotide sequence ID" value="NZ_AZGA01000001.1"/>
</dbReference>
<dbReference type="SUPFAM" id="SSF55856">
    <property type="entry name" value="Cytochrome b5-like heme/steroid binding domain"/>
    <property type="match status" value="1"/>
</dbReference>
<dbReference type="AlphaFoldDB" id="X0PV97"/>
<dbReference type="InterPro" id="IPR001199">
    <property type="entry name" value="Cyt_B5-like_heme/steroid-bd"/>
</dbReference>
<gene>
    <name evidence="2" type="ORF">FC83_GL002277</name>
</gene>
<evidence type="ECO:0000313" key="2">
    <source>
        <dbReference type="EMBL" id="KRM36872.1"/>
    </source>
</evidence>
<reference evidence="2 3" key="1">
    <citation type="journal article" date="2015" name="Genome Announc.">
        <title>Expanding the biotechnology potential of lactobacilli through comparative genomics of 213 strains and associated genera.</title>
        <authorList>
            <person name="Sun Z."/>
            <person name="Harris H.M."/>
            <person name="McCann A."/>
            <person name="Guo C."/>
            <person name="Argimon S."/>
            <person name="Zhang W."/>
            <person name="Yang X."/>
            <person name="Jeffery I.B."/>
            <person name="Cooney J.C."/>
            <person name="Kagawa T.F."/>
            <person name="Liu W."/>
            <person name="Song Y."/>
            <person name="Salvetti E."/>
            <person name="Wrobel A."/>
            <person name="Rasinkangas P."/>
            <person name="Parkhill J."/>
            <person name="Rea M.C."/>
            <person name="O'Sullivan O."/>
            <person name="Ritari J."/>
            <person name="Douillard F.P."/>
            <person name="Paul Ross R."/>
            <person name="Yang R."/>
            <person name="Briner A.E."/>
            <person name="Felis G.E."/>
            <person name="de Vos W.M."/>
            <person name="Barrangou R."/>
            <person name="Klaenhammer T.R."/>
            <person name="Caufield P.W."/>
            <person name="Cui Y."/>
            <person name="Zhang H."/>
            <person name="O'Toole P.W."/>
        </authorList>
    </citation>
    <scope>NUCLEOTIDE SEQUENCE [LARGE SCALE GENOMIC DNA]</scope>
    <source>
        <strain evidence="2 3">DSM 18527</strain>
    </source>
</reference>
<comment type="caution">
    <text evidence="2">The sequence shown here is derived from an EMBL/GenBank/DDBJ whole genome shotgun (WGS) entry which is preliminary data.</text>
</comment>
<proteinExistence type="predicted"/>
<dbReference type="Pfam" id="PF00173">
    <property type="entry name" value="Cyt-b5"/>
    <property type="match status" value="1"/>
</dbReference>
<sequence length="76" mass="8472">MDKTFTKTELAQYDGQDGRKKYVAIDGVVYDLTGFKAWASNNHHGNHPGQDLSEQIMKSPHKKNVLSKLTIVGKLA</sequence>